<dbReference type="Pfam" id="PF00589">
    <property type="entry name" value="Phage_integrase"/>
    <property type="match status" value="1"/>
</dbReference>
<keyword evidence="4" id="KW-0229">DNA integration</keyword>
<dbReference type="EMBL" id="LR798346">
    <property type="protein sequence ID" value="CAB5225405.1"/>
    <property type="molecule type" value="Genomic_DNA"/>
</dbReference>
<dbReference type="GO" id="GO:0006310">
    <property type="term" value="P:DNA recombination"/>
    <property type="evidence" value="ECO:0007669"/>
    <property type="project" value="UniProtKB-KW"/>
</dbReference>
<dbReference type="GO" id="GO:0003677">
    <property type="term" value="F:DNA binding"/>
    <property type="evidence" value="ECO:0007669"/>
    <property type="project" value="UniProtKB-UniRule"/>
</dbReference>
<evidence type="ECO:0000256" key="1">
    <source>
        <dbReference type="ARBA" id="ARBA00008857"/>
    </source>
</evidence>
<gene>
    <name evidence="13" type="ORF">UFOVP686_7</name>
    <name evidence="14" type="ORF">UFOVP752_13</name>
</gene>
<dbReference type="GO" id="GO:0046718">
    <property type="term" value="P:symbiont entry into host cell"/>
    <property type="evidence" value="ECO:0007669"/>
    <property type="project" value="UniProtKB-KW"/>
</dbReference>
<evidence type="ECO:0000256" key="6">
    <source>
        <dbReference type="ARBA" id="ARBA00023172"/>
    </source>
</evidence>
<dbReference type="GO" id="GO:0016740">
    <property type="term" value="F:transferase activity"/>
    <property type="evidence" value="ECO:0007669"/>
    <property type="project" value="UniProtKB-KW"/>
</dbReference>
<protein>
    <recommendedName>
        <fullName evidence="2">Integrase</fullName>
    </recommendedName>
</protein>
<proteinExistence type="inferred from homology"/>
<comment type="similarity">
    <text evidence="1">Belongs to the 'phage' integrase family.</text>
</comment>
<reference evidence="13" key="1">
    <citation type="submission" date="2020-04" db="EMBL/GenBank/DDBJ databases">
        <authorList>
            <person name="Chiriac C."/>
            <person name="Salcher M."/>
            <person name="Ghai R."/>
            <person name="Kavagutti S V."/>
        </authorList>
    </citation>
    <scope>NUCLEOTIDE SEQUENCE</scope>
</reference>
<dbReference type="InterPro" id="IPR010998">
    <property type="entry name" value="Integrase_recombinase_N"/>
</dbReference>
<dbReference type="InterPro" id="IPR002104">
    <property type="entry name" value="Integrase_catalytic"/>
</dbReference>
<evidence type="ECO:0000256" key="8">
    <source>
        <dbReference type="ARBA" id="ARBA00023296"/>
    </source>
</evidence>
<name>A0A6J5NJ65_9CAUD</name>
<comment type="function">
    <text evidence="9">Integrase is necessary for integration of the phage into the host genome by site-specific recombination. In conjunction with excisionase, integrase is also necessary for excision of the prophage from the host genome.</text>
</comment>
<dbReference type="InterPro" id="IPR050808">
    <property type="entry name" value="Phage_Integrase"/>
</dbReference>
<evidence type="ECO:0000259" key="12">
    <source>
        <dbReference type="PROSITE" id="PS51900"/>
    </source>
</evidence>
<evidence type="ECO:0000313" key="14">
    <source>
        <dbReference type="EMBL" id="CAB5225405.1"/>
    </source>
</evidence>
<dbReference type="GO" id="GO:0075713">
    <property type="term" value="P:establishment of integrated proviral latency"/>
    <property type="evidence" value="ECO:0007669"/>
    <property type="project" value="UniProtKB-KW"/>
</dbReference>
<evidence type="ECO:0000256" key="5">
    <source>
        <dbReference type="ARBA" id="ARBA00023125"/>
    </source>
</evidence>
<evidence type="ECO:0000256" key="10">
    <source>
        <dbReference type="PROSITE-ProRule" id="PRU01248"/>
    </source>
</evidence>
<evidence type="ECO:0000259" key="11">
    <source>
        <dbReference type="PROSITE" id="PS51898"/>
    </source>
</evidence>
<dbReference type="GO" id="GO:0044826">
    <property type="term" value="P:viral genome integration into host DNA"/>
    <property type="evidence" value="ECO:0007669"/>
    <property type="project" value="UniProtKB-KW"/>
</dbReference>
<feature type="domain" description="Core-binding (CB)" evidence="12">
    <location>
        <begin position="56"/>
        <end position="130"/>
    </location>
</feature>
<organism evidence="13">
    <name type="scientific">uncultured Caudovirales phage</name>
    <dbReference type="NCBI Taxonomy" id="2100421"/>
    <lineage>
        <taxon>Viruses</taxon>
        <taxon>Duplodnaviria</taxon>
        <taxon>Heunggongvirae</taxon>
        <taxon>Uroviricota</taxon>
        <taxon>Caudoviricetes</taxon>
        <taxon>Peduoviridae</taxon>
        <taxon>Maltschvirus</taxon>
        <taxon>Maltschvirus maltsch</taxon>
    </lineage>
</organism>
<sequence length="328" mass="37889">MSIFKRGDVWHIHIQTDHHTIRRSAKTSSRKAAQELHDKIKADVWEQERLGVKPKYTFEQAAIRWLDEKDHKRSIRDDIAKLEYFRLHLAKMPLESITRDQVVELLAGFETPATKNRYVALLRAIFRRARDVWEWIDRVPAFQTYVEQNSRVSYLTPAQFNGLVDALPEAHKAPAVLAVSTGLRKSNIYGLRWDQVDLEKRMAWINPEEAKAGRAIPVPLNDDAYKAIKAQEGKSDVFVFTCEQISWKAWQAALKKADLPQTMRFHDLRHTFASWHAMAGTPMHVIQELGGWRSASMLQRYAHLSQKHLIEQAKNINISSKPNLRAVA</sequence>
<dbReference type="PROSITE" id="PS51900">
    <property type="entry name" value="CB"/>
    <property type="match status" value="1"/>
</dbReference>
<keyword evidence="7" id="KW-1179">Viral genome integration</keyword>
<keyword evidence="6" id="KW-0233">DNA recombination</keyword>
<dbReference type="PROSITE" id="PS51898">
    <property type="entry name" value="TYR_RECOMBINASE"/>
    <property type="match status" value="1"/>
</dbReference>
<feature type="domain" description="Tyr recombinase" evidence="11">
    <location>
        <begin position="150"/>
        <end position="314"/>
    </location>
</feature>
<evidence type="ECO:0000256" key="3">
    <source>
        <dbReference type="ARBA" id="ARBA00022679"/>
    </source>
</evidence>
<dbReference type="InterPro" id="IPR044068">
    <property type="entry name" value="CB"/>
</dbReference>
<evidence type="ECO:0000256" key="7">
    <source>
        <dbReference type="ARBA" id="ARBA00023195"/>
    </source>
</evidence>
<dbReference type="CDD" id="cd00796">
    <property type="entry name" value="INT_Rci_Hp1_C"/>
    <property type="match status" value="1"/>
</dbReference>
<evidence type="ECO:0000256" key="9">
    <source>
        <dbReference type="ARBA" id="ARBA00049605"/>
    </source>
</evidence>
<evidence type="ECO:0000256" key="2">
    <source>
        <dbReference type="ARBA" id="ARBA00016082"/>
    </source>
</evidence>
<dbReference type="InterPro" id="IPR013762">
    <property type="entry name" value="Integrase-like_cat_sf"/>
</dbReference>
<dbReference type="Gene3D" id="1.10.443.10">
    <property type="entry name" value="Intergrase catalytic core"/>
    <property type="match status" value="1"/>
</dbReference>
<keyword evidence="5 10" id="KW-0238">DNA-binding</keyword>
<dbReference type="GO" id="GO:0015074">
    <property type="term" value="P:DNA integration"/>
    <property type="evidence" value="ECO:0007669"/>
    <property type="project" value="UniProtKB-KW"/>
</dbReference>
<dbReference type="Gene3D" id="1.10.150.130">
    <property type="match status" value="1"/>
</dbReference>
<dbReference type="SUPFAM" id="SSF56349">
    <property type="entry name" value="DNA breaking-rejoining enzymes"/>
    <property type="match status" value="1"/>
</dbReference>
<dbReference type="EMBL" id="LR796654">
    <property type="protein sequence ID" value="CAB4157255.1"/>
    <property type="molecule type" value="Genomic_DNA"/>
</dbReference>
<dbReference type="InterPro" id="IPR011010">
    <property type="entry name" value="DNA_brk_join_enz"/>
</dbReference>
<accession>A0A6J5NJ65</accession>
<keyword evidence="8" id="KW-1160">Virus entry into host cell</keyword>
<dbReference type="PANTHER" id="PTHR30629">
    <property type="entry name" value="PROPHAGE INTEGRASE"/>
    <property type="match status" value="1"/>
</dbReference>
<dbReference type="PANTHER" id="PTHR30629:SF2">
    <property type="entry name" value="PROPHAGE INTEGRASE INTS-RELATED"/>
    <property type="match status" value="1"/>
</dbReference>
<evidence type="ECO:0000256" key="4">
    <source>
        <dbReference type="ARBA" id="ARBA00022908"/>
    </source>
</evidence>
<evidence type="ECO:0000313" key="13">
    <source>
        <dbReference type="EMBL" id="CAB4157255.1"/>
    </source>
</evidence>
<keyword evidence="3" id="KW-0808">Transferase</keyword>